<dbReference type="RefSeq" id="WP_068832048.1">
    <property type="nucleotide sequence ID" value="NZ_JBHSMX010000066.1"/>
</dbReference>
<sequence length="224" mass="24574">MALKLTTAPTAEPVTLAEAKAHLRVDVADDDLLITNLITAARVHAENVCRRAFVTQKWDLYLDSFPKYTYYGVVPGYVPVDQLPSGWLSMRNYAVRFRGGKIDLPFPPLQSVDAVKYTDLSGVVQTLATNLYVVDNISEPGAITPAPDTYWPDTQNRVNAVQISFTAGYGAAAAVPAGIKAWILMRIGALYENREEVLVGQRLVVADLPFVDGLLDPYRIAGYV</sequence>
<reference evidence="2" key="1">
    <citation type="journal article" date="2019" name="Int. J. Syst. Evol. Microbiol.">
        <title>The Global Catalogue of Microorganisms (GCM) 10K type strain sequencing project: providing services to taxonomists for standard genome sequencing and annotation.</title>
        <authorList>
            <consortium name="The Broad Institute Genomics Platform"/>
            <consortium name="The Broad Institute Genome Sequencing Center for Infectious Disease"/>
            <person name="Wu L."/>
            <person name="Ma J."/>
        </authorList>
    </citation>
    <scope>NUCLEOTIDE SEQUENCE [LARGE SCALE GENOMIC DNA]</scope>
    <source>
        <strain evidence="2">CGMCC 4.7277</strain>
    </source>
</reference>
<protein>
    <submittedName>
        <fullName evidence="1">Head-tail connector protein</fullName>
    </submittedName>
</protein>
<keyword evidence="2" id="KW-1185">Reference proteome</keyword>
<dbReference type="CDD" id="cd08054">
    <property type="entry name" value="gp6"/>
    <property type="match status" value="1"/>
</dbReference>
<dbReference type="NCBIfam" id="TIGR01560">
    <property type="entry name" value="put_DNA_pack"/>
    <property type="match status" value="1"/>
</dbReference>
<dbReference type="Gene3D" id="1.10.3230.30">
    <property type="entry name" value="Phage gp6-like head-tail connector protein"/>
    <property type="match status" value="1"/>
</dbReference>
<organism evidence="1 2">
    <name type="scientific">Polaromonas jejuensis</name>
    <dbReference type="NCBI Taxonomy" id="457502"/>
    <lineage>
        <taxon>Bacteria</taxon>
        <taxon>Pseudomonadati</taxon>
        <taxon>Pseudomonadota</taxon>
        <taxon>Betaproteobacteria</taxon>
        <taxon>Burkholderiales</taxon>
        <taxon>Comamonadaceae</taxon>
        <taxon>Polaromonas</taxon>
    </lineage>
</organism>
<comment type="caution">
    <text evidence="1">The sequence shown here is derived from an EMBL/GenBank/DDBJ whole genome shotgun (WGS) entry which is preliminary data.</text>
</comment>
<dbReference type="InterPro" id="IPR011738">
    <property type="entry name" value="Phage_CHP"/>
</dbReference>
<evidence type="ECO:0000313" key="1">
    <source>
        <dbReference type="EMBL" id="MFC5524021.1"/>
    </source>
</evidence>
<accession>A0ABW0QHE2</accession>
<dbReference type="InterPro" id="IPR021146">
    <property type="entry name" value="Phage_gp6-like_head-tail"/>
</dbReference>
<dbReference type="NCBIfam" id="TIGR02215">
    <property type="entry name" value="phage_chp_gp8"/>
    <property type="match status" value="1"/>
</dbReference>
<dbReference type="Proteomes" id="UP001596084">
    <property type="component" value="Unassembled WGS sequence"/>
</dbReference>
<proteinExistence type="predicted"/>
<name>A0ABW0QHE2_9BURK</name>
<dbReference type="EMBL" id="JBHSMX010000066">
    <property type="protein sequence ID" value="MFC5524021.1"/>
    <property type="molecule type" value="Genomic_DNA"/>
</dbReference>
<gene>
    <name evidence="1" type="ORF">ACFPP7_24385</name>
</gene>
<evidence type="ECO:0000313" key="2">
    <source>
        <dbReference type="Proteomes" id="UP001596084"/>
    </source>
</evidence>
<dbReference type="InterPro" id="IPR006450">
    <property type="entry name" value="Phage_HK97_gp6-like"/>
</dbReference>
<dbReference type="Pfam" id="PF05135">
    <property type="entry name" value="Phage_connect_1"/>
    <property type="match status" value="1"/>
</dbReference>